<dbReference type="Proteomes" id="UP000070578">
    <property type="component" value="Unassembled WGS sequence"/>
</dbReference>
<proteinExistence type="predicted"/>
<organism evidence="2 3">
    <name type="scientific">Candidatus Gallionella acididurans</name>
    <dbReference type="NCBI Taxonomy" id="1796491"/>
    <lineage>
        <taxon>Bacteria</taxon>
        <taxon>Pseudomonadati</taxon>
        <taxon>Pseudomonadota</taxon>
        <taxon>Betaproteobacteria</taxon>
        <taxon>Nitrosomonadales</taxon>
        <taxon>Gallionellaceae</taxon>
        <taxon>Gallionella</taxon>
    </lineage>
</organism>
<protein>
    <submittedName>
        <fullName evidence="2">Putative Tfp pilus assembly protein PilW</fullName>
    </submittedName>
</protein>
<evidence type="ECO:0000313" key="3">
    <source>
        <dbReference type="Proteomes" id="UP000070578"/>
    </source>
</evidence>
<keyword evidence="1" id="KW-0472">Membrane</keyword>
<dbReference type="GO" id="GO:0043683">
    <property type="term" value="P:type IV pilus assembly"/>
    <property type="evidence" value="ECO:0007669"/>
    <property type="project" value="InterPro"/>
</dbReference>
<dbReference type="PATRIC" id="fig|1796491.3.peg.2134"/>
<evidence type="ECO:0000313" key="2">
    <source>
        <dbReference type="EMBL" id="KXS31912.1"/>
    </source>
</evidence>
<dbReference type="AlphaFoldDB" id="A0A139BSG1"/>
<accession>A0A139BSG1</accession>
<dbReference type="Pfam" id="PF16074">
    <property type="entry name" value="PilW"/>
    <property type="match status" value="1"/>
</dbReference>
<reference evidence="2 3" key="1">
    <citation type="submission" date="2016-02" db="EMBL/GenBank/DDBJ databases">
        <authorList>
            <person name="Wen L."/>
            <person name="He K."/>
            <person name="Yang H."/>
        </authorList>
    </citation>
    <scope>NUCLEOTIDE SEQUENCE [LARGE SCALE GENOMIC DNA]</scope>
    <source>
        <strain evidence="2">ShG14-8</strain>
    </source>
</reference>
<evidence type="ECO:0000256" key="1">
    <source>
        <dbReference type="SAM" id="Phobius"/>
    </source>
</evidence>
<keyword evidence="1" id="KW-1133">Transmembrane helix</keyword>
<comment type="caution">
    <text evidence="2">The sequence shown here is derived from an EMBL/GenBank/DDBJ whole genome shotgun (WGS) entry which is preliminary data.</text>
</comment>
<gene>
    <name evidence="2" type="ORF">AWT59_1958</name>
</gene>
<feature type="transmembrane region" description="Helical" evidence="1">
    <location>
        <begin position="21"/>
        <end position="42"/>
    </location>
</feature>
<dbReference type="InterPro" id="IPR032092">
    <property type="entry name" value="PilW"/>
</dbReference>
<dbReference type="EMBL" id="LSLI01000050">
    <property type="protein sequence ID" value="KXS31912.1"/>
    <property type="molecule type" value="Genomic_DNA"/>
</dbReference>
<keyword evidence="1" id="KW-0812">Transmembrane</keyword>
<sequence>MRLDMSNASQRLRNGFSLIDVMVGMVVGLLTMLAIMQSFSAFEGQKRTTTNGMEAQENGLIALHALETDIRQAGYGLTTSGALACTQINTYNNGVSAFNTAFIPIQITDGGSGSDMITSIYSTSAMGGVPANLAAAMPTSSAVLTATTGNGVNVGDILLLATPGSTQPCSRLAVTGTHPQANGVDLIHNSGTSVYNPPGGSNIFPASGYGTSPQSVVFNMGTMVQNQYQVLFPCSSLVATNLFTTTAAPGCTNTSSITNATPISGNIVNIQAQYGIAAPPAGTQQVYCWVNATTTGGAGCAPSDGNDWTPAGLVANPANVARIKAIRVAVVARSSLMERPNSLGNCITTTVAPVSWLGGPAIDLTADPNWQCYRYKVYETVIPLRNILWANL</sequence>
<name>A0A139BSG1_9PROT</name>
<reference evidence="2 3" key="2">
    <citation type="submission" date="2016-03" db="EMBL/GenBank/DDBJ databases">
        <title>New uncultured bacterium of the family Gallionellaceae from acid mine drainage: description and reconstruction of genome based on metagenomic analysis of microbial community.</title>
        <authorList>
            <person name="Kadnikov V."/>
            <person name="Ivasenko D."/>
            <person name="Beletsky A."/>
            <person name="Mardanov A."/>
            <person name="Danilova E."/>
            <person name="Pimenov N."/>
            <person name="Karnachuk O."/>
            <person name="Ravin N."/>
        </authorList>
    </citation>
    <scope>NUCLEOTIDE SEQUENCE [LARGE SCALE GENOMIC DNA]</scope>
    <source>
        <strain evidence="2">ShG14-8</strain>
    </source>
</reference>